<dbReference type="EMBL" id="JACXZS010000021">
    <property type="protein sequence ID" value="MBD3943950.1"/>
    <property type="molecule type" value="Genomic_DNA"/>
</dbReference>
<comment type="caution">
    <text evidence="1">The sequence shown here is derived from an EMBL/GenBank/DDBJ whole genome shotgun (WGS) entry which is preliminary data.</text>
</comment>
<accession>A0ABR8NTJ9</accession>
<gene>
    <name evidence="1" type="ORF">IF188_19850</name>
</gene>
<name>A0ABR8NTJ9_9MICO</name>
<evidence type="ECO:0000313" key="2">
    <source>
        <dbReference type="Proteomes" id="UP000598426"/>
    </source>
</evidence>
<evidence type="ECO:0000313" key="1">
    <source>
        <dbReference type="EMBL" id="MBD3943950.1"/>
    </source>
</evidence>
<protein>
    <recommendedName>
        <fullName evidence="3">Restriction endonuclease</fullName>
    </recommendedName>
</protein>
<keyword evidence="2" id="KW-1185">Reference proteome</keyword>
<evidence type="ECO:0008006" key="3">
    <source>
        <dbReference type="Google" id="ProtNLM"/>
    </source>
</evidence>
<organism evidence="1 2">
    <name type="scientific">Microbacterium helvum</name>
    <dbReference type="NCBI Taxonomy" id="2773713"/>
    <lineage>
        <taxon>Bacteria</taxon>
        <taxon>Bacillati</taxon>
        <taxon>Actinomycetota</taxon>
        <taxon>Actinomycetes</taxon>
        <taxon>Micrococcales</taxon>
        <taxon>Microbacteriaceae</taxon>
        <taxon>Microbacterium</taxon>
    </lineage>
</organism>
<dbReference type="Proteomes" id="UP000598426">
    <property type="component" value="Unassembled WGS sequence"/>
</dbReference>
<dbReference type="RefSeq" id="WP_191173545.1">
    <property type="nucleotide sequence ID" value="NZ_JACXZS010000021.1"/>
</dbReference>
<reference evidence="1 2" key="1">
    <citation type="submission" date="2020-09" db="EMBL/GenBank/DDBJ databases">
        <title>Isolation and identification of active actinomycetes.</title>
        <authorList>
            <person name="Li X."/>
        </authorList>
    </citation>
    <scope>NUCLEOTIDE SEQUENCE [LARGE SCALE GENOMIC DNA]</scope>
    <source>
        <strain evidence="1 2">NEAU-LLC</strain>
    </source>
</reference>
<sequence length="333" mass="37730">MSGEIVSPESAWRHVYRLLLWIDRTIGLAHCYESDKCQPGRPWYARSLRVHQWLSDQYGVGPRELGERIDWLFSAAVRDLSVATEFAHAQRLERAEEQRRPYERCDMPHPDEDLELEALVSDAIEGHLGVPASDDFVRDLLVKIKGHISSENKRKNLVGEGFEDTLAALLRRWEPTASRYEVHVRPALHELPGFYAPRGNDKTKKVDLALVDRLSRHRVLVSCKWSVRSDREEQFLTDFDAYSKLESSGRSFDYVLVTNEFDPARLAAACENRSGNAEIFTHVVHVNPDGPRAAYGAPVARGRAAAGGIERALEHVATGRLESLESWFESLST</sequence>
<proteinExistence type="predicted"/>